<dbReference type="EMBL" id="JBFNQD010000008">
    <property type="protein sequence ID" value="MEW9308171.1"/>
    <property type="molecule type" value="Genomic_DNA"/>
</dbReference>
<reference evidence="2 3" key="1">
    <citation type="submission" date="2024-07" db="EMBL/GenBank/DDBJ databases">
        <title>Description of Labrys sedimenti sp. nov., isolated from a diclofenac-degrading enrichment culture.</title>
        <authorList>
            <person name="Tancsics A."/>
            <person name="Csepanyi A."/>
        </authorList>
    </citation>
    <scope>NUCLEOTIDE SEQUENCE [LARGE SCALE GENOMIC DNA]</scope>
    <source>
        <strain evidence="2 3">LMG 23578</strain>
    </source>
</reference>
<name>A0ABV3PRA2_9HYPH</name>
<proteinExistence type="predicted"/>
<evidence type="ECO:0000313" key="2">
    <source>
        <dbReference type="EMBL" id="MEW9308171.1"/>
    </source>
</evidence>
<dbReference type="RefSeq" id="WP_367625357.1">
    <property type="nucleotide sequence ID" value="NZ_JBFNQD010000008.1"/>
</dbReference>
<protein>
    <submittedName>
        <fullName evidence="2">Uncharacterized protein</fullName>
    </submittedName>
</protein>
<evidence type="ECO:0000313" key="3">
    <source>
        <dbReference type="Proteomes" id="UP001555786"/>
    </source>
</evidence>
<comment type="caution">
    <text evidence="2">The sequence shown here is derived from an EMBL/GenBank/DDBJ whole genome shotgun (WGS) entry which is preliminary data.</text>
</comment>
<feature type="region of interest" description="Disordered" evidence="1">
    <location>
        <begin position="147"/>
        <end position="166"/>
    </location>
</feature>
<sequence length="166" mass="18194">MLDSLPPAETADPRMVGDPALRLWFDQRECRPVSIEGAIHTFVVPPDFRQARLVSRSGQVEAVEDDERVLGVAVGRICLRGEHGLREVALDHPRLEHGFYACEREGQVMWRWSNGDADLPADLLDYDGSAPVLIEIHLHTKLSAYRVDPSEGGSAADGSAGRNAVA</sequence>
<feature type="compositionally biased region" description="Low complexity" evidence="1">
    <location>
        <begin position="150"/>
        <end position="166"/>
    </location>
</feature>
<gene>
    <name evidence="2" type="ORF">ABXS05_21630</name>
</gene>
<organism evidence="2 3">
    <name type="scientific">Labrys neptuniae</name>
    <dbReference type="NCBI Taxonomy" id="376174"/>
    <lineage>
        <taxon>Bacteria</taxon>
        <taxon>Pseudomonadati</taxon>
        <taxon>Pseudomonadota</taxon>
        <taxon>Alphaproteobacteria</taxon>
        <taxon>Hyphomicrobiales</taxon>
        <taxon>Xanthobacteraceae</taxon>
        <taxon>Labrys</taxon>
    </lineage>
</organism>
<keyword evidence="3" id="KW-1185">Reference proteome</keyword>
<accession>A0ABV3PRA2</accession>
<evidence type="ECO:0000256" key="1">
    <source>
        <dbReference type="SAM" id="MobiDB-lite"/>
    </source>
</evidence>
<dbReference type="Proteomes" id="UP001555786">
    <property type="component" value="Unassembled WGS sequence"/>
</dbReference>